<dbReference type="RefSeq" id="WP_238279366.1">
    <property type="nucleotide sequence ID" value="NZ_BPQL01000055.1"/>
</dbReference>
<name>A0ABV2LC19_9HYPH</name>
<accession>A0ABV2LC19</accession>
<gene>
    <name evidence="1" type="ORF">ABID43_004979</name>
</gene>
<sequence length="82" mass="9059">MGQIVPFAPVRLVRVFPNFGAWTVLLIRKGKRNQRLGTYSDKRVAVSTAARVCRIEGIPSPVVIELDPITREWSLTEGPGVA</sequence>
<proteinExistence type="predicted"/>
<evidence type="ECO:0000313" key="2">
    <source>
        <dbReference type="Proteomes" id="UP001549145"/>
    </source>
</evidence>
<dbReference type="Proteomes" id="UP001549145">
    <property type="component" value="Unassembled WGS sequence"/>
</dbReference>
<evidence type="ECO:0000313" key="1">
    <source>
        <dbReference type="EMBL" id="MET3695411.1"/>
    </source>
</evidence>
<comment type="caution">
    <text evidence="1">The sequence shown here is derived from an EMBL/GenBank/DDBJ whole genome shotgun (WGS) entry which is preliminary data.</text>
</comment>
<keyword evidence="2" id="KW-1185">Reference proteome</keyword>
<dbReference type="EMBL" id="JBEPMM010000027">
    <property type="protein sequence ID" value="MET3695411.1"/>
    <property type="molecule type" value="Genomic_DNA"/>
</dbReference>
<organism evidence="1 2">
    <name type="scientific">Methylobacterium goesingense</name>
    <dbReference type="NCBI Taxonomy" id="243690"/>
    <lineage>
        <taxon>Bacteria</taxon>
        <taxon>Pseudomonadati</taxon>
        <taxon>Pseudomonadota</taxon>
        <taxon>Alphaproteobacteria</taxon>
        <taxon>Hyphomicrobiales</taxon>
        <taxon>Methylobacteriaceae</taxon>
        <taxon>Methylobacterium</taxon>
    </lineage>
</organism>
<reference evidence="1 2" key="1">
    <citation type="submission" date="2024-06" db="EMBL/GenBank/DDBJ databases">
        <title>Genomic Encyclopedia of Type Strains, Phase IV (KMG-IV): sequencing the most valuable type-strain genomes for metagenomic binning, comparative biology and taxonomic classification.</title>
        <authorList>
            <person name="Goeker M."/>
        </authorList>
    </citation>
    <scope>NUCLEOTIDE SEQUENCE [LARGE SCALE GENOMIC DNA]</scope>
    <source>
        <strain evidence="1 2">DSM 21331</strain>
    </source>
</reference>
<protein>
    <submittedName>
        <fullName evidence="1">Uncharacterized protein</fullName>
    </submittedName>
</protein>